<gene>
    <name evidence="1" type="ORF">Vadar_027510</name>
</gene>
<protein>
    <submittedName>
        <fullName evidence="1">Uncharacterized protein</fullName>
    </submittedName>
</protein>
<dbReference type="Proteomes" id="UP000828048">
    <property type="component" value="Chromosome 1"/>
</dbReference>
<comment type="caution">
    <text evidence="1">The sequence shown here is derived from an EMBL/GenBank/DDBJ whole genome shotgun (WGS) entry which is preliminary data.</text>
</comment>
<accession>A0ACB7XTV2</accession>
<organism evidence="1 2">
    <name type="scientific">Vaccinium darrowii</name>
    <dbReference type="NCBI Taxonomy" id="229202"/>
    <lineage>
        <taxon>Eukaryota</taxon>
        <taxon>Viridiplantae</taxon>
        <taxon>Streptophyta</taxon>
        <taxon>Embryophyta</taxon>
        <taxon>Tracheophyta</taxon>
        <taxon>Spermatophyta</taxon>
        <taxon>Magnoliopsida</taxon>
        <taxon>eudicotyledons</taxon>
        <taxon>Gunneridae</taxon>
        <taxon>Pentapetalae</taxon>
        <taxon>asterids</taxon>
        <taxon>Ericales</taxon>
        <taxon>Ericaceae</taxon>
        <taxon>Vaccinioideae</taxon>
        <taxon>Vaccinieae</taxon>
        <taxon>Vaccinium</taxon>
    </lineage>
</organism>
<dbReference type="EMBL" id="CM037151">
    <property type="protein sequence ID" value="KAH7844396.1"/>
    <property type="molecule type" value="Genomic_DNA"/>
</dbReference>
<sequence>MQMNSVPKAEEGVSVSGDVLHLRFLTSGMYSTSSSDMLGLEMSLHHHPHHHPPPPPNPQNPQQLQSHPPHDPQMVGQIYPFVPKPKTQQQLTLSDEDEPGVNTEDGGGDGKRKSISPWHRMKWTDGMVKLLIMVVFYIGDEAGSDGNNDPAAGGKKKGGGAGVLQKKGKWKSVSRAMMERGFYVSPQQCEDKFNDLNKRYKRVNDILGKGTACRVVENQNLLETMDHLTPKKKEEVKKLLNSKHLFFREMCAYHNSCGGGGAGGGGSGGHQSPEVAVEPSQQMHPQLQQQSCFHSSENHPVVSFNSARADTDGSKMASGGSPEEEEDDEYEENDDDEDEDDEDEMLGGCGVRENGKGHEEEEGSDDKCLRKRLRKGITTLPPSPLMEQLSAELVSVVEDVTKSLREKGQWMKHRLMQLEEQRVSYQLEAFEIEKQRLKWVKFSSKKEREMEKDKLKNERMRLENERMVLILRQKELELLDLQHLQQQQISSNKRTDLSTVT</sequence>
<proteinExistence type="predicted"/>
<evidence type="ECO:0000313" key="2">
    <source>
        <dbReference type="Proteomes" id="UP000828048"/>
    </source>
</evidence>
<evidence type="ECO:0000313" key="1">
    <source>
        <dbReference type="EMBL" id="KAH7844396.1"/>
    </source>
</evidence>
<keyword evidence="2" id="KW-1185">Reference proteome</keyword>
<name>A0ACB7XTV2_9ERIC</name>
<reference evidence="1 2" key="1">
    <citation type="journal article" date="2021" name="Hortic Res">
        <title>High-quality reference genome and annotation aids understanding of berry development for evergreen blueberry (Vaccinium darrowii).</title>
        <authorList>
            <person name="Yu J."/>
            <person name="Hulse-Kemp A.M."/>
            <person name="Babiker E."/>
            <person name="Staton M."/>
        </authorList>
    </citation>
    <scope>NUCLEOTIDE SEQUENCE [LARGE SCALE GENOMIC DNA]</scope>
    <source>
        <strain evidence="2">cv. NJ 8807/NJ 8810</strain>
        <tissue evidence="1">Young leaf</tissue>
    </source>
</reference>